<name>A0ABV6BKM6_9FLAO</name>
<reference evidence="1 2" key="1">
    <citation type="submission" date="2024-09" db="EMBL/GenBank/DDBJ databases">
        <authorList>
            <person name="Sun Q."/>
            <person name="Mori K."/>
        </authorList>
    </citation>
    <scope>NUCLEOTIDE SEQUENCE [LARGE SCALE GENOMIC DNA]</scope>
    <source>
        <strain evidence="1 2">CGMCC 1.12926</strain>
    </source>
</reference>
<dbReference type="EMBL" id="JBHLYW010000003">
    <property type="protein sequence ID" value="MFC0075990.1"/>
    <property type="molecule type" value="Genomic_DNA"/>
</dbReference>
<keyword evidence="2" id="KW-1185">Reference proteome</keyword>
<dbReference type="RefSeq" id="WP_379683283.1">
    <property type="nucleotide sequence ID" value="NZ_JBHLYW010000003.1"/>
</dbReference>
<organism evidence="1 2">
    <name type="scientific">Flavobacterium procerum</name>
    <dbReference type="NCBI Taxonomy" id="1455569"/>
    <lineage>
        <taxon>Bacteria</taxon>
        <taxon>Pseudomonadati</taxon>
        <taxon>Bacteroidota</taxon>
        <taxon>Flavobacteriia</taxon>
        <taxon>Flavobacteriales</taxon>
        <taxon>Flavobacteriaceae</taxon>
        <taxon>Flavobacterium</taxon>
    </lineage>
</organism>
<dbReference type="PROSITE" id="PS51257">
    <property type="entry name" value="PROKAR_LIPOPROTEIN"/>
    <property type="match status" value="1"/>
</dbReference>
<dbReference type="Proteomes" id="UP001589734">
    <property type="component" value="Unassembled WGS sequence"/>
</dbReference>
<proteinExistence type="predicted"/>
<evidence type="ECO:0000313" key="2">
    <source>
        <dbReference type="Proteomes" id="UP001589734"/>
    </source>
</evidence>
<comment type="caution">
    <text evidence="1">The sequence shown here is derived from an EMBL/GenBank/DDBJ whole genome shotgun (WGS) entry which is preliminary data.</text>
</comment>
<evidence type="ECO:0000313" key="1">
    <source>
        <dbReference type="EMBL" id="MFC0075990.1"/>
    </source>
</evidence>
<accession>A0ABV6BKM6</accession>
<protein>
    <submittedName>
        <fullName evidence="1">2-dehydro-3-deoxyphosphooctonate aldolase</fullName>
    </submittedName>
</protein>
<gene>
    <name evidence="1" type="ORF">ACFFLS_02980</name>
</gene>
<sequence>MKMYLSLILLLFLSCNNKQKQLEKALLEKEGPVEMDYFHLTTQSSDKSYGFTESNPIKVGGRSEGMGPKNERRFLSVLRGPNGETVRFYRVGSCCLFETPNVEKGMKGSLDIYNVYYEDIKDTLEIYINMYDRDSLMIPLGLTSKK</sequence>